<keyword evidence="3" id="KW-1185">Reference proteome</keyword>
<reference evidence="2 3" key="1">
    <citation type="submission" date="2023-10" db="EMBL/GenBank/DDBJ databases">
        <title>Chromosome-scale genome assembly provides insights into flower coloration mechanisms of Canna indica.</title>
        <authorList>
            <person name="Li C."/>
        </authorList>
    </citation>
    <scope>NUCLEOTIDE SEQUENCE [LARGE SCALE GENOMIC DNA]</scope>
    <source>
        <tissue evidence="2">Flower</tissue>
    </source>
</reference>
<evidence type="ECO:0000313" key="3">
    <source>
        <dbReference type="Proteomes" id="UP001327560"/>
    </source>
</evidence>
<name>A0AAQ3KGV0_9LILI</name>
<evidence type="ECO:0008006" key="4">
    <source>
        <dbReference type="Google" id="ProtNLM"/>
    </source>
</evidence>
<keyword evidence="1" id="KW-0732">Signal</keyword>
<feature type="signal peptide" evidence="1">
    <location>
        <begin position="1"/>
        <end position="21"/>
    </location>
</feature>
<dbReference type="SUPFAM" id="SSF82153">
    <property type="entry name" value="FAS1 domain"/>
    <property type="match status" value="1"/>
</dbReference>
<dbReference type="Gene3D" id="2.30.180.10">
    <property type="entry name" value="FAS1 domain"/>
    <property type="match status" value="1"/>
</dbReference>
<feature type="chain" id="PRO_5042890095" description="FAS1 domain-containing protein" evidence="1">
    <location>
        <begin position="22"/>
        <end position="226"/>
    </location>
</feature>
<dbReference type="Proteomes" id="UP001327560">
    <property type="component" value="Chromosome 5"/>
</dbReference>
<protein>
    <recommendedName>
        <fullName evidence="4">FAS1 domain-containing protein</fullName>
    </recommendedName>
</protein>
<organism evidence="2 3">
    <name type="scientific">Canna indica</name>
    <name type="common">Indian-shot</name>
    <dbReference type="NCBI Taxonomy" id="4628"/>
    <lineage>
        <taxon>Eukaryota</taxon>
        <taxon>Viridiplantae</taxon>
        <taxon>Streptophyta</taxon>
        <taxon>Embryophyta</taxon>
        <taxon>Tracheophyta</taxon>
        <taxon>Spermatophyta</taxon>
        <taxon>Magnoliopsida</taxon>
        <taxon>Liliopsida</taxon>
        <taxon>Zingiberales</taxon>
        <taxon>Cannaceae</taxon>
        <taxon>Canna</taxon>
    </lineage>
</organism>
<dbReference type="PANTHER" id="PTHR32382">
    <property type="entry name" value="FASCICLIN-LIKE ARABINOGALACTAN PROTEIN"/>
    <property type="match status" value="1"/>
</dbReference>
<dbReference type="GO" id="GO:0005886">
    <property type="term" value="C:plasma membrane"/>
    <property type="evidence" value="ECO:0007669"/>
    <property type="project" value="TreeGrafter"/>
</dbReference>
<dbReference type="PANTHER" id="PTHR32382:SF37">
    <property type="entry name" value="OS02G0461000 PROTEIN"/>
    <property type="match status" value="1"/>
</dbReference>
<evidence type="ECO:0000256" key="1">
    <source>
        <dbReference type="SAM" id="SignalP"/>
    </source>
</evidence>
<gene>
    <name evidence="2" type="ORF">Cni_G17336</name>
</gene>
<accession>A0AAQ3KGV0</accession>
<evidence type="ECO:0000313" key="2">
    <source>
        <dbReference type="EMBL" id="WOL08583.1"/>
    </source>
</evidence>
<proteinExistence type="predicted"/>
<dbReference type="InterPro" id="IPR036378">
    <property type="entry name" value="FAS1_dom_sf"/>
</dbReference>
<dbReference type="InterPro" id="IPR033254">
    <property type="entry name" value="Plant_FLA"/>
</dbReference>
<dbReference type="EMBL" id="CP136894">
    <property type="protein sequence ID" value="WOL08583.1"/>
    <property type="molecule type" value="Genomic_DNA"/>
</dbReference>
<sequence length="226" mass="23027">MAVGAHASFAIFLLLISSASAAFDILEILEEFSDEYSTFTEYLTDTKIADEINSCSTVTVLLVANPDIAPLASLSGDALKQAIYTHVLADYYDLYNLPRKSSALLPTLGGGSVNCTGLPDERVLFGSSELLKVVAARPYNLSVLGISAPLTASGNDKAAGAAVSTSNTTKPTSTASPIAAAPATSAVEAVKSAVAPAPISATGERVVGAGTGLVMGVVALAAIWNF</sequence>
<dbReference type="AlphaFoldDB" id="A0AAQ3KGV0"/>